<evidence type="ECO:0000313" key="2">
    <source>
        <dbReference type="Proteomes" id="UP000324222"/>
    </source>
</evidence>
<name>A0A5B7HHD3_PORTR</name>
<gene>
    <name evidence="1" type="ORF">E2C01_066110</name>
</gene>
<proteinExistence type="predicted"/>
<dbReference type="EMBL" id="VSRR010033627">
    <property type="protein sequence ID" value="MPC71820.1"/>
    <property type="molecule type" value="Genomic_DNA"/>
</dbReference>
<dbReference type="AlphaFoldDB" id="A0A5B7HHD3"/>
<protein>
    <submittedName>
        <fullName evidence="1">Uncharacterized protein</fullName>
    </submittedName>
</protein>
<organism evidence="1 2">
    <name type="scientific">Portunus trituberculatus</name>
    <name type="common">Swimming crab</name>
    <name type="synonym">Neptunus trituberculatus</name>
    <dbReference type="NCBI Taxonomy" id="210409"/>
    <lineage>
        <taxon>Eukaryota</taxon>
        <taxon>Metazoa</taxon>
        <taxon>Ecdysozoa</taxon>
        <taxon>Arthropoda</taxon>
        <taxon>Crustacea</taxon>
        <taxon>Multicrustacea</taxon>
        <taxon>Malacostraca</taxon>
        <taxon>Eumalacostraca</taxon>
        <taxon>Eucarida</taxon>
        <taxon>Decapoda</taxon>
        <taxon>Pleocyemata</taxon>
        <taxon>Brachyura</taxon>
        <taxon>Eubrachyura</taxon>
        <taxon>Portunoidea</taxon>
        <taxon>Portunidae</taxon>
        <taxon>Portuninae</taxon>
        <taxon>Portunus</taxon>
    </lineage>
</organism>
<accession>A0A5B7HHD3</accession>
<comment type="caution">
    <text evidence="1">The sequence shown here is derived from an EMBL/GenBank/DDBJ whole genome shotgun (WGS) entry which is preliminary data.</text>
</comment>
<dbReference type="Proteomes" id="UP000324222">
    <property type="component" value="Unassembled WGS sequence"/>
</dbReference>
<evidence type="ECO:0000313" key="1">
    <source>
        <dbReference type="EMBL" id="MPC71820.1"/>
    </source>
</evidence>
<reference evidence="1 2" key="1">
    <citation type="submission" date="2019-05" db="EMBL/GenBank/DDBJ databases">
        <title>Another draft genome of Portunus trituberculatus and its Hox gene families provides insights of decapod evolution.</title>
        <authorList>
            <person name="Jeong J.-H."/>
            <person name="Song I."/>
            <person name="Kim S."/>
            <person name="Choi T."/>
            <person name="Kim D."/>
            <person name="Ryu S."/>
            <person name="Kim W."/>
        </authorList>
    </citation>
    <scope>NUCLEOTIDE SEQUENCE [LARGE SCALE GENOMIC DNA]</scope>
    <source>
        <tissue evidence="1">Muscle</tissue>
    </source>
</reference>
<keyword evidence="2" id="KW-1185">Reference proteome</keyword>
<sequence>MAVFRSKVACSEAAQSDRPSGRTVLTGVRWAGVVPISPTVQQRERCLCLEEGTRERRQEVSGAP</sequence>